<gene>
    <name evidence="11" type="ORF">R3I93_014070</name>
</gene>
<feature type="compositionally biased region" description="Low complexity" evidence="7">
    <location>
        <begin position="374"/>
        <end position="384"/>
    </location>
</feature>
<evidence type="ECO:0000259" key="9">
    <source>
        <dbReference type="Pfam" id="PF16099"/>
    </source>
</evidence>
<dbReference type="EMBL" id="JAYKXH010000014">
    <property type="protein sequence ID" value="KAK7146505.1"/>
    <property type="molecule type" value="Genomic_DNA"/>
</dbReference>
<dbReference type="GO" id="GO:0000712">
    <property type="term" value="P:resolution of meiotic recombination intermediates"/>
    <property type="evidence" value="ECO:0007669"/>
    <property type="project" value="TreeGrafter"/>
</dbReference>
<dbReference type="SMART" id="SM01161">
    <property type="entry name" value="DUF1767"/>
    <property type="match status" value="1"/>
</dbReference>
<dbReference type="GO" id="GO:0031422">
    <property type="term" value="C:RecQ family helicase-topoisomerase III complex"/>
    <property type="evidence" value="ECO:0007669"/>
    <property type="project" value="TreeGrafter"/>
</dbReference>
<dbReference type="GO" id="GO:0016604">
    <property type="term" value="C:nuclear body"/>
    <property type="evidence" value="ECO:0007669"/>
    <property type="project" value="TreeGrafter"/>
</dbReference>
<proteinExistence type="inferred from homology"/>
<dbReference type="Gene3D" id="2.40.50.770">
    <property type="entry name" value="RecQ-mediated genome instability protein Rmi1, C-terminal domain"/>
    <property type="match status" value="1"/>
</dbReference>
<evidence type="ECO:0000256" key="1">
    <source>
        <dbReference type="ARBA" id="ARBA00004123"/>
    </source>
</evidence>
<keyword evidence="5" id="KW-0539">Nucleus</keyword>
<dbReference type="GO" id="GO:0006260">
    <property type="term" value="P:DNA replication"/>
    <property type="evidence" value="ECO:0007669"/>
    <property type="project" value="UniProtKB-KW"/>
</dbReference>
<feature type="compositionally biased region" description="Polar residues" evidence="7">
    <location>
        <begin position="255"/>
        <end position="265"/>
    </location>
</feature>
<feature type="domain" description="RecQ-mediated genome instability protein 1 C-terminal OB-fold" evidence="9">
    <location>
        <begin position="397"/>
        <end position="529"/>
    </location>
</feature>
<dbReference type="InterPro" id="IPR044881">
    <property type="entry name" value="RMI1_N_N_sf"/>
</dbReference>
<dbReference type="InterPro" id="IPR042470">
    <property type="entry name" value="RMI1_N_C_sf"/>
</dbReference>
<dbReference type="InterPro" id="IPR013894">
    <property type="entry name" value="RMI1_OB"/>
</dbReference>
<evidence type="ECO:0000256" key="4">
    <source>
        <dbReference type="ARBA" id="ARBA00022705"/>
    </source>
</evidence>
<comment type="subcellular location">
    <subcellularLocation>
        <location evidence="1">Nucleus</location>
    </subcellularLocation>
</comment>
<dbReference type="Gene3D" id="1.10.8.1020">
    <property type="entry name" value="RecQ-mediated genome instability protein 1, N-terminal domain"/>
    <property type="match status" value="1"/>
</dbReference>
<dbReference type="Pfam" id="PF21000">
    <property type="entry name" value="RMI1_N_N"/>
    <property type="match status" value="1"/>
</dbReference>
<dbReference type="FunFam" id="1.10.8.1020:FF:000001">
    <property type="entry name" value="RecQ-mediated genome instability protein 1"/>
    <property type="match status" value="1"/>
</dbReference>
<comment type="function">
    <text evidence="6">Essential component of the RMI complex, a complex that plays an important role in the processing of homologous recombination intermediates to limit DNA crossover formation in cells. Promotes TOP3A binding to double Holliday junctions (DHJ) and hence stimulates TOP3A-mediated dissolution. Required for BLM phosphorylation during mitosis. Within the BLM complex, required for BLM and TOP3A stability.</text>
</comment>
<dbReference type="Pfam" id="PF16099">
    <property type="entry name" value="RMI1_C"/>
    <property type="match status" value="1"/>
</dbReference>
<dbReference type="InterPro" id="IPR049363">
    <property type="entry name" value="RMI1_N"/>
</dbReference>
<comment type="caution">
    <text evidence="11">The sequence shown here is derived from an EMBL/GenBank/DDBJ whole genome shotgun (WGS) entry which is preliminary data.</text>
</comment>
<evidence type="ECO:0000256" key="5">
    <source>
        <dbReference type="ARBA" id="ARBA00023242"/>
    </source>
</evidence>
<evidence type="ECO:0000256" key="7">
    <source>
        <dbReference type="SAM" id="MobiDB-lite"/>
    </source>
</evidence>
<name>A0AAN9CTH7_9TELE</name>
<dbReference type="AlphaFoldDB" id="A0AAN9CTH7"/>
<keyword evidence="4" id="KW-0235">DNA replication</keyword>
<organism evidence="11 12">
    <name type="scientific">Phoxinus phoxinus</name>
    <name type="common">Eurasian minnow</name>
    <dbReference type="NCBI Taxonomy" id="58324"/>
    <lineage>
        <taxon>Eukaryota</taxon>
        <taxon>Metazoa</taxon>
        <taxon>Chordata</taxon>
        <taxon>Craniata</taxon>
        <taxon>Vertebrata</taxon>
        <taxon>Euteleostomi</taxon>
        <taxon>Actinopterygii</taxon>
        <taxon>Neopterygii</taxon>
        <taxon>Teleostei</taxon>
        <taxon>Ostariophysi</taxon>
        <taxon>Cypriniformes</taxon>
        <taxon>Leuciscidae</taxon>
        <taxon>Phoxininae</taxon>
        <taxon>Phoxinus</taxon>
    </lineage>
</organism>
<evidence type="ECO:0000256" key="3">
    <source>
        <dbReference type="ARBA" id="ARBA00018987"/>
    </source>
</evidence>
<dbReference type="PANTHER" id="PTHR14790">
    <property type="entry name" value="RECQ-MEDIATED GENOME INSTABILITY PROTEIN 1 RMI1"/>
    <property type="match status" value="1"/>
</dbReference>
<feature type="domain" description="RecQ mediated genome instability protein 1 OB-fold" evidence="8">
    <location>
        <begin position="68"/>
        <end position="204"/>
    </location>
</feature>
<comment type="similarity">
    <text evidence="2">Belongs to the RMI1 family.</text>
</comment>
<sequence>MSVGEVQVTQAWLHSECHVQVPHAWLDACVNWIKEEADRESVPQSQLNQRVLEQWLLTDLRDLAHPVLPERISEVLKTELDSCYCVQMDSLLDISQPAYTQLQRIRGTDRSNDQVSAVTQETQRPWEAKPTRVLMLQLTDGVQSLEGMEYRPIPALSTNLAPGTKLQLVGPIVVRLGVLLLKAENVKVLGGEVEQLLEMYSQGRVLCGTLGLPEENHPQGEEPDDRELLAVVDHQVADSGYDSVTSEASFRPSHLHSQPRPQATPISREDNWDNMDEIPDDDFRSIPDNFDDVPQNANDDMMDYIPEDFDDIPLEELESVMSPIDSQVLPREHKQPDSKIPTHPKTKDFNPLSFRSRTPHQSRPLPLHPEALDTFGASSSTNTGGSSGCERDAPVPVYLCTLQARSWPPVRVQVLRLQAFIVTLVGNLRVSGGAWKLGATISDGTGYLDVDLSDAMLTDLIGFSATEVRELRKDPARRSEADSGILHCQRELVDMCCMMSVQVDPTGRGVVLSASPVSDRECSELQKRVKERRK</sequence>
<protein>
    <recommendedName>
        <fullName evidence="3">RecQ-mediated genome instability protein 1</fullName>
    </recommendedName>
</protein>
<feature type="region of interest" description="Disordered" evidence="7">
    <location>
        <begin position="324"/>
        <end position="389"/>
    </location>
</feature>
<dbReference type="GO" id="GO:0000166">
    <property type="term" value="F:nucleotide binding"/>
    <property type="evidence" value="ECO:0007669"/>
    <property type="project" value="InterPro"/>
</dbReference>
<keyword evidence="12" id="KW-1185">Reference proteome</keyword>
<dbReference type="GO" id="GO:0000724">
    <property type="term" value="P:double-strand break repair via homologous recombination"/>
    <property type="evidence" value="ECO:0007669"/>
    <property type="project" value="TreeGrafter"/>
</dbReference>
<evidence type="ECO:0000313" key="11">
    <source>
        <dbReference type="EMBL" id="KAK7146505.1"/>
    </source>
</evidence>
<dbReference type="FunFam" id="2.40.50.770:FF:000002">
    <property type="entry name" value="recQ-mediated genome instability protein 1"/>
    <property type="match status" value="1"/>
</dbReference>
<dbReference type="InterPro" id="IPR032199">
    <property type="entry name" value="RMI1_C"/>
</dbReference>
<evidence type="ECO:0000256" key="2">
    <source>
        <dbReference type="ARBA" id="ARBA00006395"/>
    </source>
</evidence>
<evidence type="ECO:0000256" key="6">
    <source>
        <dbReference type="ARBA" id="ARBA00024977"/>
    </source>
</evidence>
<feature type="domain" description="RMI1 N-terminal" evidence="10">
    <location>
        <begin position="15"/>
        <end position="62"/>
    </location>
</feature>
<feature type="region of interest" description="Disordered" evidence="7">
    <location>
        <begin position="242"/>
        <end position="301"/>
    </location>
</feature>
<dbReference type="Pfam" id="PF08585">
    <property type="entry name" value="RMI1_N_C"/>
    <property type="match status" value="1"/>
</dbReference>
<dbReference type="Proteomes" id="UP001364617">
    <property type="component" value="Unassembled WGS sequence"/>
</dbReference>
<dbReference type="PANTHER" id="PTHR14790:SF15">
    <property type="entry name" value="RECQ-MEDIATED GENOME INSTABILITY PROTEIN 1"/>
    <property type="match status" value="1"/>
</dbReference>
<accession>A0AAN9CTH7</accession>
<evidence type="ECO:0000259" key="8">
    <source>
        <dbReference type="Pfam" id="PF08585"/>
    </source>
</evidence>
<evidence type="ECO:0000313" key="12">
    <source>
        <dbReference type="Proteomes" id="UP001364617"/>
    </source>
</evidence>
<reference evidence="11 12" key="1">
    <citation type="submission" date="2024-02" db="EMBL/GenBank/DDBJ databases">
        <title>Chromosome-level genome assembly of the Eurasian Minnow (Phoxinus phoxinus).</title>
        <authorList>
            <person name="Oriowo T.O."/>
            <person name="Martin S."/>
            <person name="Stange M."/>
            <person name="Chrysostomakis Y."/>
            <person name="Brown T."/>
            <person name="Winkler S."/>
            <person name="Kukowka S."/>
            <person name="Myers E.W."/>
            <person name="Bohne A."/>
        </authorList>
    </citation>
    <scope>NUCLEOTIDE SEQUENCE [LARGE SCALE GENOMIC DNA]</scope>
    <source>
        <strain evidence="11">ZFMK-TIS-60720</strain>
        <tissue evidence="11">Whole Organism</tissue>
    </source>
</reference>
<dbReference type="Gene3D" id="2.40.50.510">
    <property type="match status" value="1"/>
</dbReference>
<evidence type="ECO:0000259" key="10">
    <source>
        <dbReference type="Pfam" id="PF21000"/>
    </source>
</evidence>